<evidence type="ECO:0000256" key="1">
    <source>
        <dbReference type="ARBA" id="ARBA00004141"/>
    </source>
</evidence>
<evidence type="ECO:0000256" key="2">
    <source>
        <dbReference type="ARBA" id="ARBA00022692"/>
    </source>
</evidence>
<feature type="transmembrane region" description="Helical" evidence="5">
    <location>
        <begin position="445"/>
        <end position="467"/>
    </location>
</feature>
<comment type="subcellular location">
    <subcellularLocation>
        <location evidence="1">Membrane</location>
        <topology evidence="1">Multi-pass membrane protein</topology>
    </subcellularLocation>
</comment>
<feature type="transmembrane region" description="Helical" evidence="5">
    <location>
        <begin position="517"/>
        <end position="534"/>
    </location>
</feature>
<keyword evidence="8" id="KW-1185">Reference proteome</keyword>
<feature type="transmembrane region" description="Helical" evidence="5">
    <location>
        <begin position="487"/>
        <end position="505"/>
    </location>
</feature>
<organism evidence="7 8">
    <name type="scientific">Pseudochelatococcus lubricantis</name>
    <dbReference type="NCBI Taxonomy" id="1538102"/>
    <lineage>
        <taxon>Bacteria</taxon>
        <taxon>Pseudomonadati</taxon>
        <taxon>Pseudomonadota</taxon>
        <taxon>Alphaproteobacteria</taxon>
        <taxon>Hyphomicrobiales</taxon>
        <taxon>Chelatococcaceae</taxon>
        <taxon>Pseudochelatococcus</taxon>
    </lineage>
</organism>
<proteinExistence type="predicted"/>
<dbReference type="RefSeq" id="WP_343042576.1">
    <property type="nucleotide sequence ID" value="NZ_JAASQI010000006.1"/>
</dbReference>
<dbReference type="InterPro" id="IPR049453">
    <property type="entry name" value="Memb_transporter_dom"/>
</dbReference>
<keyword evidence="4 5" id="KW-0472">Membrane</keyword>
<feature type="transmembrane region" description="Helical" evidence="5">
    <location>
        <begin position="103"/>
        <end position="124"/>
    </location>
</feature>
<protein>
    <recommendedName>
        <fullName evidence="6">Integral membrane bound transporter domain-containing protein</fullName>
    </recommendedName>
</protein>
<comment type="caution">
    <text evidence="7">The sequence shown here is derived from an EMBL/GenBank/DDBJ whole genome shotgun (WGS) entry which is preliminary data.</text>
</comment>
<keyword evidence="3 5" id="KW-1133">Transmembrane helix</keyword>
<evidence type="ECO:0000313" key="7">
    <source>
        <dbReference type="EMBL" id="NIJ58830.1"/>
    </source>
</evidence>
<feature type="transmembrane region" description="Helical" evidence="5">
    <location>
        <begin position="178"/>
        <end position="197"/>
    </location>
</feature>
<name>A0ABX0V3N2_9HYPH</name>
<evidence type="ECO:0000256" key="4">
    <source>
        <dbReference type="ARBA" id="ARBA00023136"/>
    </source>
</evidence>
<dbReference type="EMBL" id="JAASQI010000006">
    <property type="protein sequence ID" value="NIJ58830.1"/>
    <property type="molecule type" value="Genomic_DNA"/>
</dbReference>
<dbReference type="Proteomes" id="UP001429580">
    <property type="component" value="Unassembled WGS sequence"/>
</dbReference>
<gene>
    <name evidence="7" type="ORF">FHS82_002685</name>
</gene>
<evidence type="ECO:0000256" key="5">
    <source>
        <dbReference type="SAM" id="Phobius"/>
    </source>
</evidence>
<keyword evidence="2 5" id="KW-0812">Transmembrane</keyword>
<evidence type="ECO:0000256" key="3">
    <source>
        <dbReference type="ARBA" id="ARBA00022989"/>
    </source>
</evidence>
<evidence type="ECO:0000259" key="6">
    <source>
        <dbReference type="Pfam" id="PF13515"/>
    </source>
</evidence>
<accession>A0ABX0V3N2</accession>
<sequence length="633" mass="68652">MGDYSHQMKSRVRRLLHYAESSRRTKLGIGAIVRRAARWLELRSFGLTPEHFTGAEGLRAALAVAFPLILIIGSRQYEFGWAVFAAFWTCLCDNAGPDRLRRFLLAVFVCAGAAIAFVGSWVGSFGTPEALATGPLLVFLSALLPYRLAQAGTLSVLLGVVGVVAIGFPLPFEGAAKLALSFLLGSAWAYLLINVLWRIDAWLPVRKMTSAVFSRLSDMIAEMVATRDGSHPDAIWHPGHAEHRRSVRIGLERLRQLLSRYKGEPDEVLRPFLLFQDAAETLFSAAIALEHDFVVREGPANERVVAARAMLHAVVTCQMAIDGGERGQASLRRQIGRLQRSRSVMSGQLPIGCLIAAEQALRLLVNDPETERSASGAPLPELPEAAKTGLKSALQQALRQASGVVAVYYVATVFRFGYPYWATMAVIVVMQGAARMTWTRALERIFGSLLGGAAALSFLLLVTHPYALAALAVPLAGVSIALRSVNYTVFVLFLTMLFVIVTELLQPGVGIASARILDNTVGSLAALLAALLLWPKFDPPLATMIGDGMQTNRDYIDAVTSGRDETAIYAARRRAGLASTTAEVALHDLGGLPRRWQRLSNEDAAALRKLRLLAGEAAAAWHRRLAAEERSGA</sequence>
<dbReference type="Pfam" id="PF13515">
    <property type="entry name" value="FUSC_2"/>
    <property type="match status" value="1"/>
</dbReference>
<feature type="transmembrane region" description="Helical" evidence="5">
    <location>
        <begin position="153"/>
        <end position="172"/>
    </location>
</feature>
<reference evidence="7 8" key="1">
    <citation type="submission" date="2020-03" db="EMBL/GenBank/DDBJ databases">
        <title>Genomic Encyclopedia of Type Strains, Phase IV (KMG-IV): sequencing the most valuable type-strain genomes for metagenomic binning, comparative biology and taxonomic classification.</title>
        <authorList>
            <person name="Goeker M."/>
        </authorList>
    </citation>
    <scope>NUCLEOTIDE SEQUENCE [LARGE SCALE GENOMIC DNA]</scope>
    <source>
        <strain evidence="7 8">DSM 103870</strain>
    </source>
</reference>
<feature type="domain" description="Integral membrane bound transporter" evidence="6">
    <location>
        <begin position="408"/>
        <end position="528"/>
    </location>
</feature>
<evidence type="ECO:0000313" key="8">
    <source>
        <dbReference type="Proteomes" id="UP001429580"/>
    </source>
</evidence>